<gene>
    <name evidence="8" type="primary">THAP4</name>
</gene>
<dbReference type="Gene3D" id="6.20.210.20">
    <property type="entry name" value="THAP domain"/>
    <property type="match status" value="1"/>
</dbReference>
<evidence type="ECO:0000256" key="1">
    <source>
        <dbReference type="ARBA" id="ARBA00022723"/>
    </source>
</evidence>
<dbReference type="SMART" id="SM00692">
    <property type="entry name" value="DM3"/>
    <property type="match status" value="1"/>
</dbReference>
<evidence type="ECO:0000259" key="7">
    <source>
        <dbReference type="PROSITE" id="PS50950"/>
    </source>
</evidence>
<dbReference type="AlphaFoldDB" id="C1C0R4"/>
<dbReference type="SMART" id="SM00980">
    <property type="entry name" value="THAP"/>
    <property type="match status" value="1"/>
</dbReference>
<dbReference type="InterPro" id="IPR006612">
    <property type="entry name" value="THAP_Znf"/>
</dbReference>
<evidence type="ECO:0000256" key="5">
    <source>
        <dbReference type="PROSITE-ProRule" id="PRU00309"/>
    </source>
</evidence>
<name>C1C0R4_CALCM</name>
<feature type="region of interest" description="Disordered" evidence="6">
    <location>
        <begin position="98"/>
        <end position="130"/>
    </location>
</feature>
<dbReference type="InterPro" id="IPR038441">
    <property type="entry name" value="THAP_Znf_sf"/>
</dbReference>
<evidence type="ECO:0000256" key="3">
    <source>
        <dbReference type="ARBA" id="ARBA00022833"/>
    </source>
</evidence>
<evidence type="ECO:0000313" key="8">
    <source>
        <dbReference type="EMBL" id="ACO14867.1"/>
    </source>
</evidence>
<dbReference type="GO" id="GO:0003677">
    <property type="term" value="F:DNA binding"/>
    <property type="evidence" value="ECO:0007669"/>
    <property type="project" value="UniProtKB-UniRule"/>
</dbReference>
<keyword evidence="4 5" id="KW-0238">DNA-binding</keyword>
<dbReference type="PANTHER" id="PTHR46927:SF3">
    <property type="entry name" value="THAP-TYPE DOMAIN-CONTAINING PROTEIN"/>
    <property type="match status" value="1"/>
</dbReference>
<dbReference type="SUPFAM" id="SSF57716">
    <property type="entry name" value="Glucocorticoid receptor-like (DNA-binding domain)"/>
    <property type="match status" value="1"/>
</dbReference>
<keyword evidence="1" id="KW-0479">Metal-binding</keyword>
<feature type="domain" description="THAP-type" evidence="7">
    <location>
        <begin position="1"/>
        <end position="97"/>
    </location>
</feature>
<dbReference type="EMBL" id="BT080443">
    <property type="protein sequence ID" value="ACO14867.1"/>
    <property type="molecule type" value="mRNA"/>
</dbReference>
<reference evidence="8" key="1">
    <citation type="submission" date="2009-03" db="EMBL/GenBank/DDBJ databases">
        <title>Caligus clemensi ESTs and full-length cDNAs.</title>
        <authorList>
            <person name="Yasuike M."/>
            <person name="von Schalburg K."/>
            <person name="Cooper G."/>
            <person name="Leong J."/>
            <person name="Jones S.R.M."/>
            <person name="Koop B.F."/>
        </authorList>
    </citation>
    <scope>NUCLEOTIDE SEQUENCE</scope>
    <source>
        <tissue evidence="8">Whole</tissue>
    </source>
</reference>
<accession>C1C0R4</accession>
<keyword evidence="3" id="KW-0862">Zinc</keyword>
<protein>
    <submittedName>
        <fullName evidence="8">THAP domain-containing protein 4</fullName>
    </submittedName>
</protein>
<evidence type="ECO:0000256" key="4">
    <source>
        <dbReference type="ARBA" id="ARBA00023125"/>
    </source>
</evidence>
<dbReference type="Pfam" id="PF05485">
    <property type="entry name" value="THAP"/>
    <property type="match status" value="1"/>
</dbReference>
<evidence type="ECO:0000256" key="2">
    <source>
        <dbReference type="ARBA" id="ARBA00022771"/>
    </source>
</evidence>
<dbReference type="PROSITE" id="PS50950">
    <property type="entry name" value="ZF_THAP"/>
    <property type="match status" value="1"/>
</dbReference>
<dbReference type="InterPro" id="IPR052224">
    <property type="entry name" value="THAP_domain_protein"/>
</dbReference>
<sequence length="259" mass="29633">MVFKCSAPGCKMGYTSSVKDARVTFHRFPMRDPNMLDIWISAIPRDCTKWRPTASSRLCSRHFVEDDFVLKSRDTSRDVGKTLKFRRLADDAVPSKWPGYDPQCSGKGTRKNKPRRAPVKSRKSLSDQSPQVFQRLEVDSDEELRLLSEDVVSSDRELYKKLYKHTLPEGFSLLRYPKVTLAKISTSNNNGMDIFASLEVEKDLSFRIYHRHTRIENLSAAYCLSSISKIRSVSEVINILAFLISKDQILEEEICGDNA</sequence>
<proteinExistence type="evidence at transcript level"/>
<organism evidence="8">
    <name type="scientific">Caligus clemensi</name>
    <name type="common">Sea louse</name>
    <dbReference type="NCBI Taxonomy" id="344056"/>
    <lineage>
        <taxon>Eukaryota</taxon>
        <taxon>Metazoa</taxon>
        <taxon>Ecdysozoa</taxon>
        <taxon>Arthropoda</taxon>
        <taxon>Crustacea</taxon>
        <taxon>Multicrustacea</taxon>
        <taxon>Hexanauplia</taxon>
        <taxon>Copepoda</taxon>
        <taxon>Siphonostomatoida</taxon>
        <taxon>Caligidae</taxon>
        <taxon>Caligus</taxon>
    </lineage>
</organism>
<dbReference type="PANTHER" id="PTHR46927">
    <property type="entry name" value="AGAP005574-PA"/>
    <property type="match status" value="1"/>
</dbReference>
<feature type="compositionally biased region" description="Basic residues" evidence="6">
    <location>
        <begin position="108"/>
        <end position="123"/>
    </location>
</feature>
<dbReference type="GO" id="GO:0008270">
    <property type="term" value="F:zinc ion binding"/>
    <property type="evidence" value="ECO:0007669"/>
    <property type="project" value="UniProtKB-KW"/>
</dbReference>
<evidence type="ECO:0000256" key="6">
    <source>
        <dbReference type="SAM" id="MobiDB-lite"/>
    </source>
</evidence>
<keyword evidence="2 5" id="KW-0863">Zinc-finger</keyword>